<keyword evidence="4" id="KW-0882">Thioester bond</keyword>
<dbReference type="GO" id="GO:0004866">
    <property type="term" value="F:endopeptidase inhibitor activity"/>
    <property type="evidence" value="ECO:0007669"/>
    <property type="project" value="InterPro"/>
</dbReference>
<dbReference type="InterPro" id="IPR001599">
    <property type="entry name" value="Macroglobln_a2"/>
</dbReference>
<dbReference type="SUPFAM" id="SSF47686">
    <property type="entry name" value="Anaphylotoxins (complement system)"/>
    <property type="match status" value="1"/>
</dbReference>
<evidence type="ECO:0000259" key="6">
    <source>
        <dbReference type="PROSITE" id="PS50189"/>
    </source>
</evidence>
<dbReference type="GO" id="GO:0005615">
    <property type="term" value="C:extracellular space"/>
    <property type="evidence" value="ECO:0007669"/>
    <property type="project" value="InterPro"/>
</dbReference>
<dbReference type="Gene3D" id="1.20.91.20">
    <property type="entry name" value="Anaphylotoxins (complement system)"/>
    <property type="match status" value="1"/>
</dbReference>
<dbReference type="InterPro" id="IPR008993">
    <property type="entry name" value="TIMP-like_OB-fold"/>
</dbReference>
<sequence>MNAKGLDVVFDLPAKLRHDTTHNVILTTFDAVVGRHFTVRMSVRTDSGVIFNQQRSVIVSSSVDTHHFPLSVAPTTNQCRGSDAADTDDLCECVIEVSVEANPTRSWRTTKTVPIARKLGHIFIQTDRTVYRPGDTVNIRFIPVDDQLKPLASTMSMFIYAPSPTPGGAGVEVWKKNKAASNGVFARDFKIPQTPPIGQWQISARFHNRQVDQTQFESTFFVQDYTLPTFDVKVEPNNPFILPHDTRFQMRISASYIYGERVRGAVHIRFVVPVGVEGSSETRTTHIITRNSFSGEFVVDESIATLTNGVSVNELIARNSRLMIEVSVTDRAQGNTRTIHDSSVMFTSTPVVLGFGYTPEYYKPGLTFTLQITAKYIDGSVAPNVRVNLATTAVRTDGQTIQVHQDNQLTCDDDGSLLVHFDSPTNAGAMLIMATGVYTSNGQSYPTSAEKFINPQTSAYDEHIQIVLPRSDLVVDAAAAIEVYVTPSPRQRTIVYTVTAKEDVLVEGKVVVSANENQAVIRLHVTSQMSPRSHITAYYVTPISSGGSYITADSAVLRVVETCQGTNPELQINFPGDLLPYPGQELEIGVRGHPSAYVGLTGVDVAALSLRKDFLGENESSSSNSRSNTFNVLRSFSLECKSLSIPSPQYAFNAVGRTLASSVTNGVIDASSSTCGDVTAKRRRKRDLFGDSQMMIQKAERYYGSVYECCEIGSLDVSSVVNIPSGENYCEERRRSLSLTEECEKAFMSCCKEAQCRRQNTNNVERCVSDDIRARGVFLVPGSNRVGTPIEVQRTEPWLRRDFDETWFSVDFRLGSRGYTTLNGTSSPRIPPLPHSITSWSVGLFSLSPENGMCVMDPFVFNVEHAIFMEVSIPTRPVVRGTKVSVEVTVFSYIESRVTATIDIESTEGLCGSKTPGSSPENININPSSGGIPSSEFLRFTVIPVITGDLKVKVILKKRQHGERKPSFVDKVVKVLQVIPEGEKQRKVEWILVDTKTTRKRRQRPSSSTTTRTNKKIKLGFPSNAIPGTEKATMHLHGVSSAATKSPTPNDDDATIAPYLYSLQSASVKLEYLRRNNLLNGRNAKINSLTTEAQNAYEGLLSFMHDLNADKPFTAQPRPPLIGFSFSPTRASKPDLWLTSVTLRLLVETAQLINPDQNILTGSLNYVMSHQVKLRRSLYYAGSPVATSRRRRSACSDITQKSDRKICRQRRRISKRNLRLPNFNEPLDRKIYRTSVITSELDAVRKAYTDWSIGTRQPISTDNEIDREKRVLKLNDRAVRTSLRLGNSFIAYHLRRIHSTTASPITLTAAALATFRTSGSSSRILPTLDRTILTFRQTETFDSVVTWYINSNGRSTAVGSLTAKQEIQMASATVEATAYQLQLTALRGGRVGFSSEKYANWLFKKRDANNHWVTLRDGIAAMQALGAYVARNTVASPLRVELENPDSSAPVVINPDHVERQGATESRVSLPVTNNEVSMTTVGRGQAWLELDMEYNVATPNVRSAGRPSTFASVDSSDSFQSVVSVCPYDLSVEAQNIPPLAEFSSVGTARLRSSQARISKSLYVLDVNVSYINPTTSEEDGISTYVVDVGLGSGVEPFLDDLEMLSNSVEKWIDHYRLTKRSVLLYITGGRDIKFRLTSTDDQYFPDFPVSVYPAAHPEQRCTTFYYLRESSLSLLCSTDDVTSTSSSDVCACAAGSACPKFLSKKDSAALSGNNRKIATCDAATVYAYRIRVVTEPVDEGKWIKFDGNIRNNFKSTGVTNIRINENHTFWVKGECDEGTKFRRNREYHVTGKTVVQGTDGVYKHLLDHKSTIEWWPKDRDCASCPEPKRSIWNSLDFYTHIMPC</sequence>
<feature type="domain" description="NTR" evidence="6">
    <location>
        <begin position="1700"/>
        <end position="1846"/>
    </location>
</feature>
<dbReference type="PROSITE" id="PS50189">
    <property type="entry name" value="NTR"/>
    <property type="match status" value="1"/>
</dbReference>
<dbReference type="Gene3D" id="2.60.40.1930">
    <property type="match status" value="3"/>
</dbReference>
<dbReference type="Pfam" id="PF01835">
    <property type="entry name" value="MG2"/>
    <property type="match status" value="1"/>
</dbReference>
<dbReference type="Pfam" id="PF07677">
    <property type="entry name" value="A2M_recep"/>
    <property type="match status" value="1"/>
</dbReference>
<dbReference type="Pfam" id="PF07703">
    <property type="entry name" value="A2M_BRD"/>
    <property type="match status" value="1"/>
</dbReference>
<dbReference type="SMART" id="SM01361">
    <property type="entry name" value="A2M_recep"/>
    <property type="match status" value="1"/>
</dbReference>
<dbReference type="InterPro" id="IPR001134">
    <property type="entry name" value="Netrin_domain"/>
</dbReference>
<evidence type="ECO:0000256" key="4">
    <source>
        <dbReference type="ARBA" id="ARBA00022966"/>
    </source>
</evidence>
<dbReference type="InterPro" id="IPR036595">
    <property type="entry name" value="A-macroglobulin_rcpt-bd_sf"/>
</dbReference>
<dbReference type="Gene3D" id="2.20.130.20">
    <property type="match status" value="1"/>
</dbReference>
<evidence type="ECO:0000313" key="7">
    <source>
        <dbReference type="EMBL" id="CAB3227103.1"/>
    </source>
</evidence>
<dbReference type="Gene3D" id="1.50.10.20">
    <property type="match status" value="1"/>
</dbReference>
<dbReference type="SUPFAM" id="SSF50242">
    <property type="entry name" value="TIMP-like"/>
    <property type="match status" value="1"/>
</dbReference>
<evidence type="ECO:0000256" key="1">
    <source>
        <dbReference type="ARBA" id="ARBA00004613"/>
    </source>
</evidence>
<dbReference type="Pfam" id="PF01759">
    <property type="entry name" value="NTR"/>
    <property type="match status" value="1"/>
</dbReference>
<dbReference type="PANTHER" id="PTHR11412:SF136">
    <property type="entry name" value="CD109 ANTIGEN"/>
    <property type="match status" value="1"/>
</dbReference>
<dbReference type="InterPro" id="IPR002890">
    <property type="entry name" value="MG2"/>
</dbReference>
<evidence type="ECO:0000256" key="3">
    <source>
        <dbReference type="ARBA" id="ARBA00022729"/>
    </source>
</evidence>
<name>A0A6F9D8U8_9ASCI</name>
<dbReference type="InterPro" id="IPR008930">
    <property type="entry name" value="Terpenoid_cyclase/PrenylTrfase"/>
</dbReference>
<keyword evidence="5" id="KW-1015">Disulfide bond</keyword>
<dbReference type="InterPro" id="IPR050473">
    <property type="entry name" value="A2M/Complement_sys"/>
</dbReference>
<dbReference type="PANTHER" id="PTHR11412">
    <property type="entry name" value="MACROGLOBULIN / COMPLEMENT"/>
    <property type="match status" value="1"/>
</dbReference>
<dbReference type="Pfam" id="PF17791">
    <property type="entry name" value="MG3"/>
    <property type="match status" value="1"/>
</dbReference>
<protein>
    <submittedName>
        <fullName evidence="7">Venom factor-like</fullName>
    </submittedName>
</protein>
<dbReference type="EMBL" id="LR783491">
    <property type="protein sequence ID" value="CAB3227103.1"/>
    <property type="molecule type" value="mRNA"/>
</dbReference>
<dbReference type="Pfam" id="PF17789">
    <property type="entry name" value="MG4"/>
    <property type="match status" value="1"/>
</dbReference>
<proteinExistence type="evidence at transcript level"/>
<dbReference type="InterPro" id="IPR041555">
    <property type="entry name" value="MG3"/>
</dbReference>
<dbReference type="InterPro" id="IPR013783">
    <property type="entry name" value="Ig-like_fold"/>
</dbReference>
<dbReference type="InterPro" id="IPR018081">
    <property type="entry name" value="Anaphylatoxin_comp_syst"/>
</dbReference>
<dbReference type="InterPro" id="IPR011626">
    <property type="entry name" value="Alpha-macroglobulin_TED"/>
</dbReference>
<gene>
    <name evidence="7" type="primary">C3</name>
</gene>
<evidence type="ECO:0000256" key="2">
    <source>
        <dbReference type="ARBA" id="ARBA00022525"/>
    </source>
</evidence>
<dbReference type="Gene3D" id="2.60.40.10">
    <property type="entry name" value="Immunoglobulins"/>
    <property type="match status" value="2"/>
</dbReference>
<keyword evidence="3" id="KW-0732">Signal</keyword>
<dbReference type="SMART" id="SM01360">
    <property type="entry name" value="A2M"/>
    <property type="match status" value="1"/>
</dbReference>
<dbReference type="SUPFAM" id="SSF48239">
    <property type="entry name" value="Terpenoid cyclases/Protein prenyltransferases"/>
    <property type="match status" value="1"/>
</dbReference>
<comment type="subcellular location">
    <subcellularLocation>
        <location evidence="1">Secreted</location>
    </subcellularLocation>
</comment>
<dbReference type="InterPro" id="IPR011625">
    <property type="entry name" value="A2M_N_BRD"/>
</dbReference>
<dbReference type="Gene3D" id="6.20.50.160">
    <property type="match status" value="1"/>
</dbReference>
<organism evidence="7">
    <name type="scientific">Phallusia mammillata</name>
    <dbReference type="NCBI Taxonomy" id="59560"/>
    <lineage>
        <taxon>Eukaryota</taxon>
        <taxon>Metazoa</taxon>
        <taxon>Chordata</taxon>
        <taxon>Tunicata</taxon>
        <taxon>Ascidiacea</taxon>
        <taxon>Phlebobranchia</taxon>
        <taxon>Ascidiidae</taxon>
        <taxon>Phallusia</taxon>
    </lineage>
</organism>
<dbReference type="InterPro" id="IPR009048">
    <property type="entry name" value="A-macroglobulin_rcpt-bd"/>
</dbReference>
<keyword evidence="2" id="KW-0964">Secreted</keyword>
<dbReference type="SMART" id="SM00643">
    <property type="entry name" value="C345C"/>
    <property type="match status" value="1"/>
</dbReference>
<dbReference type="InterPro" id="IPR040839">
    <property type="entry name" value="MG4"/>
</dbReference>
<reference evidence="7" key="1">
    <citation type="submission" date="2020-04" db="EMBL/GenBank/DDBJ databases">
        <authorList>
            <person name="Neveu A P."/>
        </authorList>
    </citation>
    <scope>NUCLEOTIDE SEQUENCE</scope>
    <source>
        <tissue evidence="7">Whole embryo</tissue>
    </source>
</reference>
<dbReference type="Pfam" id="PF00207">
    <property type="entry name" value="A2M"/>
    <property type="match status" value="1"/>
</dbReference>
<dbReference type="SUPFAM" id="SSF49410">
    <property type="entry name" value="Alpha-macroglobulin receptor domain"/>
    <property type="match status" value="1"/>
</dbReference>
<accession>A0A6F9D8U8</accession>
<dbReference type="SMART" id="SM01359">
    <property type="entry name" value="A2M_N_2"/>
    <property type="match status" value="1"/>
</dbReference>
<dbReference type="Pfam" id="PF07678">
    <property type="entry name" value="TED_complement"/>
    <property type="match status" value="1"/>
</dbReference>
<dbReference type="Gene3D" id="2.60.40.690">
    <property type="entry name" value="Alpha-macroglobulin, receptor-binding domain"/>
    <property type="match status" value="1"/>
</dbReference>
<dbReference type="InterPro" id="IPR018933">
    <property type="entry name" value="Netrin_module_non-TIMP"/>
</dbReference>
<dbReference type="Gene3D" id="2.40.50.120">
    <property type="match status" value="1"/>
</dbReference>
<evidence type="ECO:0000256" key="5">
    <source>
        <dbReference type="ARBA" id="ARBA00023157"/>
    </source>
</evidence>
<dbReference type="Gene3D" id="2.60.40.1940">
    <property type="match status" value="1"/>
</dbReference>